<dbReference type="PROSITE" id="PS00101">
    <property type="entry name" value="HEXAPEP_TRANSFERASES"/>
    <property type="match status" value="1"/>
</dbReference>
<dbReference type="Proteomes" id="UP000675781">
    <property type="component" value="Unassembled WGS sequence"/>
</dbReference>
<dbReference type="SUPFAM" id="SSF51161">
    <property type="entry name" value="Trimeric LpxA-like enzymes"/>
    <property type="match status" value="1"/>
</dbReference>
<evidence type="ECO:0000259" key="4">
    <source>
        <dbReference type="Pfam" id="PF17836"/>
    </source>
</evidence>
<evidence type="ECO:0000313" key="6">
    <source>
        <dbReference type="Proteomes" id="UP000675781"/>
    </source>
</evidence>
<dbReference type="AlphaFoldDB" id="A0A941ERM4"/>
<accession>A0A941ERM4</accession>
<dbReference type="InterPro" id="IPR050179">
    <property type="entry name" value="Trans_hexapeptide_repeat"/>
</dbReference>
<evidence type="ECO:0000256" key="1">
    <source>
        <dbReference type="ARBA" id="ARBA00022679"/>
    </source>
</evidence>
<dbReference type="Gene3D" id="2.160.10.10">
    <property type="entry name" value="Hexapeptide repeat proteins"/>
    <property type="match status" value="1"/>
</dbReference>
<dbReference type="GO" id="GO:0016740">
    <property type="term" value="F:transferase activity"/>
    <property type="evidence" value="ECO:0007669"/>
    <property type="project" value="UniProtKB-KW"/>
</dbReference>
<keyword evidence="1" id="KW-0808">Transferase</keyword>
<dbReference type="PANTHER" id="PTHR43300">
    <property type="entry name" value="ACETYLTRANSFERASE"/>
    <property type="match status" value="1"/>
</dbReference>
<evidence type="ECO:0000256" key="2">
    <source>
        <dbReference type="ARBA" id="ARBA00022737"/>
    </source>
</evidence>
<evidence type="ECO:0000256" key="3">
    <source>
        <dbReference type="PIRSR" id="PIRSR620019-1"/>
    </source>
</evidence>
<feature type="active site" description="Proton acceptor" evidence="3">
    <location>
        <position position="139"/>
    </location>
</feature>
<dbReference type="Pfam" id="PF17836">
    <property type="entry name" value="PglD_N"/>
    <property type="match status" value="1"/>
</dbReference>
<dbReference type="InterPro" id="IPR011004">
    <property type="entry name" value="Trimer_LpxA-like_sf"/>
</dbReference>
<dbReference type="InterPro" id="IPR020019">
    <property type="entry name" value="AcTrfase_PglD-like"/>
</dbReference>
<comment type="caution">
    <text evidence="5">The sequence shown here is derived from an EMBL/GenBank/DDBJ whole genome shotgun (WGS) entry which is preliminary data.</text>
</comment>
<name>A0A941ERM4_9ACTN</name>
<keyword evidence="2" id="KW-0677">Repeat</keyword>
<organism evidence="5 6">
    <name type="scientific">Actinospica durhamensis</name>
    <dbReference type="NCBI Taxonomy" id="1508375"/>
    <lineage>
        <taxon>Bacteria</taxon>
        <taxon>Bacillati</taxon>
        <taxon>Actinomycetota</taxon>
        <taxon>Actinomycetes</taxon>
        <taxon>Catenulisporales</taxon>
        <taxon>Actinospicaceae</taxon>
        <taxon>Actinospica</taxon>
    </lineage>
</organism>
<dbReference type="PANTHER" id="PTHR43300:SF7">
    <property type="entry name" value="UDP-N-ACETYLBACILLOSAMINE N-ACETYLTRANSFERASE"/>
    <property type="match status" value="1"/>
</dbReference>
<reference evidence="5" key="1">
    <citation type="submission" date="2021-04" db="EMBL/GenBank/DDBJ databases">
        <title>Genome based classification of Actinospica acidithermotolerans sp. nov., an actinobacterium isolated from an Indonesian hot spring.</title>
        <authorList>
            <person name="Kusuma A.B."/>
            <person name="Putra K.E."/>
            <person name="Nafisah S."/>
            <person name="Loh J."/>
            <person name="Nouioui I."/>
            <person name="Goodfellow M."/>
        </authorList>
    </citation>
    <scope>NUCLEOTIDE SEQUENCE</scope>
    <source>
        <strain evidence="5">CSCA 57</strain>
    </source>
</reference>
<protein>
    <submittedName>
        <fullName evidence="5">Acetyltransferase</fullName>
    </submittedName>
</protein>
<sequence>MLIFGAGGFGRETAQAVAAARAAGGSWRLLGFLDDDPLLAGGEVAGTPVLGGGDLARSLAPAGVVLCVGSVRDPLARMRVARRVDLPASRFATFVHPSVEVSSDSTIGPGSVLLAHSVLTAAVRIGAHVAVMPRAVFTHDNVIEDYVTVASGVCLAGGVHVERGAYLGAGALVREYVRIGAGSVVGMGSVVLGDIPSGQVWAGNPARYLRTLAFSDAATSQTTNRGGS</sequence>
<keyword evidence="6" id="KW-1185">Reference proteome</keyword>
<dbReference type="InterPro" id="IPR018357">
    <property type="entry name" value="Hexapep_transf_CS"/>
</dbReference>
<feature type="domain" description="PglD N-terminal" evidence="4">
    <location>
        <begin position="2"/>
        <end position="83"/>
    </location>
</feature>
<dbReference type="Gene3D" id="3.40.50.20">
    <property type="match status" value="1"/>
</dbReference>
<dbReference type="InterPro" id="IPR041561">
    <property type="entry name" value="PglD_N"/>
</dbReference>
<feature type="site" description="Increases basicity of active site His" evidence="3">
    <location>
        <position position="140"/>
    </location>
</feature>
<dbReference type="CDD" id="cd03360">
    <property type="entry name" value="LbH_AT_putative"/>
    <property type="match status" value="1"/>
</dbReference>
<gene>
    <name evidence="5" type="ORF">KDL01_18255</name>
</gene>
<dbReference type="NCBIfam" id="TIGR03570">
    <property type="entry name" value="NeuD_NnaD"/>
    <property type="match status" value="1"/>
</dbReference>
<proteinExistence type="predicted"/>
<evidence type="ECO:0000313" key="5">
    <source>
        <dbReference type="EMBL" id="MBR7835222.1"/>
    </source>
</evidence>
<dbReference type="EMBL" id="JAGSOG010000087">
    <property type="protein sequence ID" value="MBR7835222.1"/>
    <property type="molecule type" value="Genomic_DNA"/>
</dbReference>